<protein>
    <recommendedName>
        <fullName evidence="5">Phosphatidylinositol-glycan biosynthesis class W protein</fullName>
        <ecNumber evidence="5">2.3.-.-</ecNumber>
    </recommendedName>
</protein>
<keyword evidence="6" id="KW-1185">Reference proteome</keyword>
<gene>
    <name evidence="7" type="primary">LOC100372873</name>
</gene>
<keyword evidence="5" id="KW-0256">Endoplasmic reticulum</keyword>
<evidence type="ECO:0000313" key="6">
    <source>
        <dbReference type="Proteomes" id="UP000694865"/>
    </source>
</evidence>
<feature type="transmembrane region" description="Helical" evidence="5">
    <location>
        <begin position="12"/>
        <end position="33"/>
    </location>
</feature>
<dbReference type="PANTHER" id="PTHR20661:SF0">
    <property type="entry name" value="PHOSPHATIDYLINOSITOL-GLYCAN BIOSYNTHESIS CLASS W PROTEIN"/>
    <property type="match status" value="1"/>
</dbReference>
<organism evidence="6 7">
    <name type="scientific">Saccoglossus kowalevskii</name>
    <name type="common">Acorn worm</name>
    <dbReference type="NCBI Taxonomy" id="10224"/>
    <lineage>
        <taxon>Eukaryota</taxon>
        <taxon>Metazoa</taxon>
        <taxon>Hemichordata</taxon>
        <taxon>Enteropneusta</taxon>
        <taxon>Harrimaniidae</taxon>
        <taxon>Saccoglossus</taxon>
    </lineage>
</organism>
<feature type="transmembrane region" description="Helical" evidence="5">
    <location>
        <begin position="372"/>
        <end position="392"/>
    </location>
</feature>
<evidence type="ECO:0000256" key="3">
    <source>
        <dbReference type="ARBA" id="ARBA00022989"/>
    </source>
</evidence>
<reference evidence="7" key="1">
    <citation type="submission" date="2025-08" db="UniProtKB">
        <authorList>
            <consortium name="RefSeq"/>
        </authorList>
    </citation>
    <scope>IDENTIFICATION</scope>
    <source>
        <tissue evidence="7">Testes</tissue>
    </source>
</reference>
<dbReference type="GeneID" id="100372873"/>
<feature type="transmembrane region" description="Helical" evidence="5">
    <location>
        <begin position="93"/>
        <end position="110"/>
    </location>
</feature>
<evidence type="ECO:0000313" key="7">
    <source>
        <dbReference type="RefSeq" id="XP_006816595.1"/>
    </source>
</evidence>
<name>A0ABM0M9A4_SACKO</name>
<keyword evidence="2 5" id="KW-0812">Transmembrane</keyword>
<dbReference type="InterPro" id="IPR009447">
    <property type="entry name" value="PIGW/GWT1"/>
</dbReference>
<dbReference type="PIRSF" id="PIRSF017321">
    <property type="entry name" value="GWT1"/>
    <property type="match status" value="1"/>
</dbReference>
<dbReference type="PANTHER" id="PTHR20661">
    <property type="entry name" value="PHOSPHATIDYLINOSITOL-GLYCAN BIOSYNTHESIS CLASS W PROTEIN"/>
    <property type="match status" value="1"/>
</dbReference>
<comment type="pathway">
    <text evidence="5">Glycolipid biosynthesis; glycosylphosphatidylinositol-anchor biosynthesis.</text>
</comment>
<comment type="similarity">
    <text evidence="5">Belongs to the PIGW family.</text>
</comment>
<feature type="transmembrane region" description="Helical" evidence="5">
    <location>
        <begin position="398"/>
        <end position="420"/>
    </location>
</feature>
<dbReference type="Proteomes" id="UP000694865">
    <property type="component" value="Unplaced"/>
</dbReference>
<dbReference type="RefSeq" id="XP_006816595.1">
    <property type="nucleotide sequence ID" value="XM_006816532.1"/>
</dbReference>
<evidence type="ECO:0000256" key="5">
    <source>
        <dbReference type="RuleBase" id="RU280819"/>
    </source>
</evidence>
<keyword evidence="5" id="KW-0012">Acyltransferase</keyword>
<comment type="subcellular location">
    <subcellularLocation>
        <location evidence="5">Endoplasmic reticulum membrane</location>
        <topology evidence="5">Multi-pass membrane protein</topology>
    </subcellularLocation>
    <subcellularLocation>
        <location evidence="1">Membrane</location>
        <topology evidence="1">Multi-pass membrane protein</topology>
    </subcellularLocation>
</comment>
<feature type="transmembrane region" description="Helical" evidence="5">
    <location>
        <begin position="271"/>
        <end position="289"/>
    </location>
</feature>
<evidence type="ECO:0000256" key="1">
    <source>
        <dbReference type="ARBA" id="ARBA00004141"/>
    </source>
</evidence>
<feature type="transmembrane region" description="Helical" evidence="5">
    <location>
        <begin position="309"/>
        <end position="330"/>
    </location>
</feature>
<keyword evidence="5" id="KW-0337">GPI-anchor biosynthesis</keyword>
<comment type="function">
    <text evidence="5">A acetyltransferase, which acetylates the inositol ring of phosphatidylinositol during biosynthesis of GPI-anchor.</text>
</comment>
<evidence type="ECO:0000256" key="4">
    <source>
        <dbReference type="ARBA" id="ARBA00023136"/>
    </source>
</evidence>
<keyword evidence="4 5" id="KW-0472">Membrane</keyword>
<proteinExistence type="inferred from homology"/>
<dbReference type="EC" id="2.3.-.-" evidence="5"/>
<keyword evidence="3 5" id="KW-1133">Transmembrane helix</keyword>
<feature type="transmembrane region" description="Helical" evidence="5">
    <location>
        <begin position="63"/>
        <end position="81"/>
    </location>
</feature>
<evidence type="ECO:0000256" key="2">
    <source>
        <dbReference type="ARBA" id="ARBA00022692"/>
    </source>
</evidence>
<accession>A0ABM0M9A4</accession>
<dbReference type="Pfam" id="PF06423">
    <property type="entry name" value="GWT1"/>
    <property type="match status" value="1"/>
</dbReference>
<feature type="transmembrane region" description="Helical" evidence="5">
    <location>
        <begin position="238"/>
        <end position="259"/>
    </location>
</feature>
<feature type="transmembrane region" description="Helical" evidence="5">
    <location>
        <begin position="195"/>
        <end position="218"/>
    </location>
</feature>
<sequence>MLGFTILDMYHQVILITLLCIVIGLFVTADYAYNKPPAAYRTFSEVLQLNIASKKPFISNYRAYANIATAIAILGVDFIIFPRRFAKTETYGSGLMDVGVSGFIIANAIVSPEARGKYKEASGFDVALRHMLRSVKSTSPLLVLGLARLLSVKATDYHEHITEYGVHWNFFFTLAAVRVLSTLCLTFISVKISWVISLVVAIGYQYLLTNHGLEHFILHGSDGKDTREGFLNANREGIISSLGYVALYFAGVQLGRFFFQPRFNVLDWCKAFLILCVVNIVLWILLPISTEYTHPISRRVCNLSFIVWSLLYCIHLLTGFLLVDLITLFASEMGFIRNSTPRTKDHKDDPNTATVLQDSKYCLIASINRNQLLYFLLGNVMTGIINGIMKTILAPPHVAFVVLSSYMFILSFVHVILHALNITTKVW</sequence>
<keyword evidence="5" id="KW-0808">Transferase</keyword>